<dbReference type="SUPFAM" id="SSF46689">
    <property type="entry name" value="Homeodomain-like"/>
    <property type="match status" value="1"/>
</dbReference>
<feature type="domain" description="HTH araC/xylS-type" evidence="5">
    <location>
        <begin position="202"/>
        <end position="283"/>
    </location>
</feature>
<dbReference type="AlphaFoldDB" id="A0A9X2E2S9"/>
<reference evidence="6" key="1">
    <citation type="submission" date="2022-06" db="EMBL/GenBank/DDBJ databases">
        <title>Novel species in genus nocardia.</title>
        <authorList>
            <person name="Li F."/>
        </authorList>
    </citation>
    <scope>NUCLEOTIDE SEQUENCE</scope>
    <source>
        <strain evidence="6">CDC141</strain>
    </source>
</reference>
<keyword evidence="2" id="KW-0238">DNA-binding</keyword>
<evidence type="ECO:0000313" key="6">
    <source>
        <dbReference type="EMBL" id="MCM6772596.1"/>
    </source>
</evidence>
<dbReference type="InterPro" id="IPR037923">
    <property type="entry name" value="HTH-like"/>
</dbReference>
<evidence type="ECO:0000256" key="2">
    <source>
        <dbReference type="ARBA" id="ARBA00023125"/>
    </source>
</evidence>
<dbReference type="EMBL" id="JAMRXG010000001">
    <property type="protein sequence ID" value="MCM6772596.1"/>
    <property type="molecule type" value="Genomic_DNA"/>
</dbReference>
<accession>A0A9X2E2S9</accession>
<evidence type="ECO:0000256" key="4">
    <source>
        <dbReference type="SAM" id="MobiDB-lite"/>
    </source>
</evidence>
<dbReference type="SUPFAM" id="SSF51215">
    <property type="entry name" value="Regulatory protein AraC"/>
    <property type="match status" value="1"/>
</dbReference>
<dbReference type="PANTHER" id="PTHR43280:SF32">
    <property type="entry name" value="TRANSCRIPTIONAL REGULATORY PROTEIN"/>
    <property type="match status" value="1"/>
</dbReference>
<gene>
    <name evidence="6" type="ORF">NDR86_03795</name>
</gene>
<proteinExistence type="predicted"/>
<dbReference type="Proteomes" id="UP001139157">
    <property type="component" value="Unassembled WGS sequence"/>
</dbReference>
<evidence type="ECO:0000259" key="5">
    <source>
        <dbReference type="PROSITE" id="PS01124"/>
    </source>
</evidence>
<name>A0A9X2E2S9_9NOCA</name>
<protein>
    <submittedName>
        <fullName evidence="6">Helix-turn-helix domain-containing protein</fullName>
    </submittedName>
</protein>
<dbReference type="PANTHER" id="PTHR43280">
    <property type="entry name" value="ARAC-FAMILY TRANSCRIPTIONAL REGULATOR"/>
    <property type="match status" value="1"/>
</dbReference>
<keyword evidence="7" id="KW-1185">Reference proteome</keyword>
<keyword evidence="1" id="KW-0805">Transcription regulation</keyword>
<dbReference type="GO" id="GO:0043565">
    <property type="term" value="F:sequence-specific DNA binding"/>
    <property type="evidence" value="ECO:0007669"/>
    <property type="project" value="InterPro"/>
</dbReference>
<dbReference type="Pfam" id="PF12833">
    <property type="entry name" value="HTH_18"/>
    <property type="match status" value="1"/>
</dbReference>
<dbReference type="GO" id="GO:0003700">
    <property type="term" value="F:DNA-binding transcription factor activity"/>
    <property type="evidence" value="ECO:0007669"/>
    <property type="project" value="InterPro"/>
</dbReference>
<dbReference type="PROSITE" id="PS01124">
    <property type="entry name" value="HTH_ARAC_FAMILY_2"/>
    <property type="match status" value="1"/>
</dbReference>
<dbReference type="InterPro" id="IPR018060">
    <property type="entry name" value="HTH_AraC"/>
</dbReference>
<dbReference type="SMART" id="SM00342">
    <property type="entry name" value="HTH_ARAC"/>
    <property type="match status" value="1"/>
</dbReference>
<evidence type="ECO:0000313" key="7">
    <source>
        <dbReference type="Proteomes" id="UP001139157"/>
    </source>
</evidence>
<dbReference type="Gene3D" id="1.10.10.60">
    <property type="entry name" value="Homeodomain-like"/>
    <property type="match status" value="1"/>
</dbReference>
<evidence type="ECO:0000256" key="1">
    <source>
        <dbReference type="ARBA" id="ARBA00023015"/>
    </source>
</evidence>
<comment type="caution">
    <text evidence="6">The sequence shown here is derived from an EMBL/GenBank/DDBJ whole genome shotgun (WGS) entry which is preliminary data.</text>
</comment>
<sequence>MIENGQPVLEDWDPAPTADSGGSFRVSTVSGFTGDDQVRRLNLHLLVFVAAGRGSLMIDFVDHELVPGTLLLARPGQVRQLSATAGATLDAIAISFSAAFPARFPLPDTSVVDDIYGTLTWRLTGEDRDIIEHSFRELEREYRIAGERGPRVELLRLLMAALLLRIVLLSADTRTETPLLDAHYLAFRRELTRTFRTEHMASEYARRLGISARTLNRICLRASGYTAKQLIEARLVLEAQRLLAYTDLPVHAVADRLGFSEATNFVKFFARHAHRTPSEFRRSHR</sequence>
<dbReference type="RefSeq" id="WP_251909442.1">
    <property type="nucleotide sequence ID" value="NZ_JAMRXG010000001.1"/>
</dbReference>
<organism evidence="6 7">
    <name type="scientific">Nocardia pulmonis</name>
    <dbReference type="NCBI Taxonomy" id="2951408"/>
    <lineage>
        <taxon>Bacteria</taxon>
        <taxon>Bacillati</taxon>
        <taxon>Actinomycetota</taxon>
        <taxon>Actinomycetes</taxon>
        <taxon>Mycobacteriales</taxon>
        <taxon>Nocardiaceae</taxon>
        <taxon>Nocardia</taxon>
    </lineage>
</organism>
<evidence type="ECO:0000256" key="3">
    <source>
        <dbReference type="ARBA" id="ARBA00023163"/>
    </source>
</evidence>
<feature type="region of interest" description="Disordered" evidence="4">
    <location>
        <begin position="1"/>
        <end position="21"/>
    </location>
</feature>
<dbReference type="InterPro" id="IPR009057">
    <property type="entry name" value="Homeodomain-like_sf"/>
</dbReference>
<keyword evidence="3" id="KW-0804">Transcription</keyword>